<accession>A0ABQ1W8N1</accession>
<evidence type="ECO:0000259" key="1">
    <source>
        <dbReference type="Pfam" id="PF07883"/>
    </source>
</evidence>
<dbReference type="PANTHER" id="PTHR43346">
    <property type="entry name" value="LIGAND BINDING DOMAIN PROTEIN, PUTATIVE (AFU_ORTHOLOGUE AFUA_6G14370)-RELATED"/>
    <property type="match status" value="1"/>
</dbReference>
<feature type="domain" description="Cupin type-2" evidence="1">
    <location>
        <begin position="95"/>
        <end position="170"/>
    </location>
</feature>
<organism evidence="2 3">
    <name type="scientific">Paenibacillus aceti</name>
    <dbReference type="NCBI Taxonomy" id="1820010"/>
    <lineage>
        <taxon>Bacteria</taxon>
        <taxon>Bacillati</taxon>
        <taxon>Bacillota</taxon>
        <taxon>Bacilli</taxon>
        <taxon>Bacillales</taxon>
        <taxon>Paenibacillaceae</taxon>
        <taxon>Paenibacillus</taxon>
    </lineage>
</organism>
<dbReference type="CDD" id="cd02223">
    <property type="entry name" value="cupin_Bh2720-like"/>
    <property type="match status" value="1"/>
</dbReference>
<dbReference type="Pfam" id="PF07883">
    <property type="entry name" value="Cupin_2"/>
    <property type="match status" value="1"/>
</dbReference>
<dbReference type="InterPro" id="IPR013096">
    <property type="entry name" value="Cupin_2"/>
</dbReference>
<evidence type="ECO:0000313" key="2">
    <source>
        <dbReference type="EMBL" id="GGG16757.1"/>
    </source>
</evidence>
<comment type="caution">
    <text evidence="2">The sequence shown here is derived from an EMBL/GenBank/DDBJ whole genome shotgun (WGS) entry which is preliminary data.</text>
</comment>
<sequence length="193" mass="22354">MLYYRPTSHPQWQNPGPYQWNGYQQNYYGNYVNPYYPQYHPNQQPWNNAWDQQYRVHELKDYGPRPFVVDIEEATKKNTNYRTAIWTGNHLQVTLMSINVGDDIGLEVHPNVDQFLRIEDGKGIVQMGPGKDNLNFQEKVDGDYAIVVPAGTWHNVINTGNKPLKLYTIYAPPHHPHGTVHHTKAVAQAEEGR</sequence>
<dbReference type="EMBL" id="BMIW01000045">
    <property type="protein sequence ID" value="GGG16757.1"/>
    <property type="molecule type" value="Genomic_DNA"/>
</dbReference>
<name>A0ABQ1W8N1_9BACL</name>
<dbReference type="PANTHER" id="PTHR43346:SF1">
    <property type="entry name" value="QUERCETIN 2,3-DIOXYGENASE-RELATED"/>
    <property type="match status" value="1"/>
</dbReference>
<proteinExistence type="predicted"/>
<dbReference type="Proteomes" id="UP000608420">
    <property type="component" value="Unassembled WGS sequence"/>
</dbReference>
<dbReference type="InterPro" id="IPR014710">
    <property type="entry name" value="RmlC-like_jellyroll"/>
</dbReference>
<dbReference type="InterPro" id="IPR052538">
    <property type="entry name" value="Flavonoid_dioxygenase-like"/>
</dbReference>
<dbReference type="InterPro" id="IPR011051">
    <property type="entry name" value="RmlC_Cupin_sf"/>
</dbReference>
<gene>
    <name evidence="2" type="ORF">GCM10010913_43530</name>
</gene>
<reference evidence="3" key="1">
    <citation type="journal article" date="2019" name="Int. J. Syst. Evol. Microbiol.">
        <title>The Global Catalogue of Microorganisms (GCM) 10K type strain sequencing project: providing services to taxonomists for standard genome sequencing and annotation.</title>
        <authorList>
            <consortium name="The Broad Institute Genomics Platform"/>
            <consortium name="The Broad Institute Genome Sequencing Center for Infectious Disease"/>
            <person name="Wu L."/>
            <person name="Ma J."/>
        </authorList>
    </citation>
    <scope>NUCLEOTIDE SEQUENCE [LARGE SCALE GENOMIC DNA]</scope>
    <source>
        <strain evidence="3">CGMCC 1.15420</strain>
    </source>
</reference>
<keyword evidence="3" id="KW-1185">Reference proteome</keyword>
<dbReference type="Gene3D" id="2.60.120.10">
    <property type="entry name" value="Jelly Rolls"/>
    <property type="match status" value="1"/>
</dbReference>
<protein>
    <recommendedName>
        <fullName evidence="1">Cupin type-2 domain-containing protein</fullName>
    </recommendedName>
</protein>
<dbReference type="SUPFAM" id="SSF51182">
    <property type="entry name" value="RmlC-like cupins"/>
    <property type="match status" value="1"/>
</dbReference>
<evidence type="ECO:0000313" key="3">
    <source>
        <dbReference type="Proteomes" id="UP000608420"/>
    </source>
</evidence>